<evidence type="ECO:0000313" key="1">
    <source>
        <dbReference type="EMBL" id="ADO59963.1"/>
    </source>
</evidence>
<gene>
    <name evidence="1" type="ORF">PPSC2_28360</name>
</gene>
<dbReference type="Proteomes" id="UP000006868">
    <property type="component" value="Plasmid pSC2"/>
</dbReference>
<evidence type="ECO:0000313" key="2">
    <source>
        <dbReference type="Proteomes" id="UP000006868"/>
    </source>
</evidence>
<dbReference type="AlphaFoldDB" id="E3ELD2"/>
<dbReference type="eggNOG" id="ENOG502ZR0R">
    <property type="taxonomic scope" value="Bacteria"/>
</dbReference>
<dbReference type="PATRIC" id="fig|886882.15.peg.6015"/>
<sequence length="227" mass="26322">MQFEYTKNIADFEKKVVVHHRKEWYSALKNVSELHSYVGAPLSNIIKGRPTFVWIITYVSELFEAAYDYGSEHLPPEAVDEVIHYEQEGKLCVYLSVLTYALISYNQIADGKEMKYVQGYYRHKADAVDWISGLLGNEHLGNHAWITIGKAVIDISIKQEERFFRFNCYPVILGEVPPGMTFKGFPELKKTVNKYVEQMAKRRNLSVPDWISQHNTHMVELSKKKTL</sequence>
<accession>E3ELD2</accession>
<dbReference type="RefSeq" id="WP_013386377.1">
    <property type="nucleotide sequence ID" value="NC_014628.2"/>
</dbReference>
<proteinExistence type="predicted"/>
<protein>
    <submittedName>
        <fullName evidence="1">Uncharacterized protein</fullName>
    </submittedName>
</protein>
<organism evidence="1 2">
    <name type="scientific">Paenibacillus polymyxa (strain SC2)</name>
    <name type="common">Bacillus polymyxa</name>
    <dbReference type="NCBI Taxonomy" id="886882"/>
    <lineage>
        <taxon>Bacteria</taxon>
        <taxon>Bacillati</taxon>
        <taxon>Bacillota</taxon>
        <taxon>Bacilli</taxon>
        <taxon>Bacillales</taxon>
        <taxon>Paenibacillaceae</taxon>
        <taxon>Paenibacillus</taxon>
    </lineage>
</organism>
<keyword evidence="1" id="KW-0614">Plasmid</keyword>
<dbReference type="KEGG" id="ppm:PPSC2_28360"/>
<geneLocation type="plasmid" evidence="1 2">
    <name>pSC2</name>
</geneLocation>
<reference evidence="1 2" key="1">
    <citation type="journal article" date="2011" name="J. Bacteriol.">
        <title>Complete genome sequence of Paenibacillus polymyxa SC2, a strain of plant growth-promoting Rhizobacterium with broad-spectrum antimicrobial activity.</title>
        <authorList>
            <person name="Ma M."/>
            <person name="Wang C."/>
            <person name="Ding Y."/>
            <person name="Li L."/>
            <person name="Shen D."/>
            <person name="Jiang X."/>
            <person name="Guan D."/>
            <person name="Cao F."/>
            <person name="Chen H."/>
            <person name="Feng R."/>
            <person name="Wang X."/>
            <person name="Ge Y."/>
            <person name="Yao L."/>
            <person name="Bing X."/>
            <person name="Yang X."/>
            <person name="Li J."/>
            <person name="Du B."/>
        </authorList>
    </citation>
    <scope>NUCLEOTIDE SEQUENCE [LARGE SCALE GENOMIC DNA]</scope>
    <source>
        <strain evidence="1 2">SC2</strain>
        <plasmid evidence="2">pSC2</plasmid>
    </source>
</reference>
<dbReference type="EMBL" id="CP002214">
    <property type="protein sequence ID" value="ADO59963.1"/>
    <property type="molecule type" value="Genomic_DNA"/>
</dbReference>
<name>E3ELD2_PAEPS</name>
<dbReference type="HOGENOM" id="CLU_1218799_0_0_9"/>